<dbReference type="PANTHER" id="PTHR21666:SF270">
    <property type="entry name" value="MUREIN HYDROLASE ACTIVATOR ENVC"/>
    <property type="match status" value="1"/>
</dbReference>
<reference evidence="3 4" key="2">
    <citation type="submission" date="2022-06" db="EMBL/GenBank/DDBJ databases">
        <title>Genomic Encyclopedia of Type Strains, Phase I: the one thousand microbial genomes (KMG-I) project.</title>
        <authorList>
            <person name="Kyrpides N."/>
        </authorList>
    </citation>
    <scope>NUCLEOTIDE SEQUENCE [LARGE SCALE GENOMIC DNA]</scope>
    <source>
        <strain evidence="3 4">DSM 43889</strain>
    </source>
</reference>
<keyword evidence="4" id="KW-1185">Reference proteome</keyword>
<dbReference type="InterPro" id="IPR050570">
    <property type="entry name" value="Cell_wall_metabolism_enzyme"/>
</dbReference>
<evidence type="ECO:0000259" key="2">
    <source>
        <dbReference type="Pfam" id="PF01551"/>
    </source>
</evidence>
<dbReference type="CDD" id="cd12797">
    <property type="entry name" value="M23_peptidase"/>
    <property type="match status" value="1"/>
</dbReference>
<dbReference type="Pfam" id="PF01551">
    <property type="entry name" value="Peptidase_M23"/>
    <property type="match status" value="1"/>
</dbReference>
<sequence length="340" mass="34890">MARHRSLSGHHPSPALLEALARSSRHGRAAHRLPQLPLREGHKSAVAGALAGAFFLAGGPLVAGSGVALGDSGVDTDGRLPALEVLPIHRQVDQQEEAAKLQKNEELQAKLAAAEQAAQEAVERRAAEQAAAEQAAAEQAAAEQAAVEQAAAEQAAAEQAAAEQAAAEQAAAEQAAAEQAAAEQAAAEQAAAEQAAAEQAAAEQAAAEQAAANVQFVKPAEGRFTSGFGARWGTTHYGVDIANSIGTPIYSTTSGTVISSGPASGFGLWVRVQHDDGTITVYGHIDQSLVSVGQRVGVGEQIATMGNRGQSTGPHLHFEVHVNGQKIDPQPWLAERGISL</sequence>
<organism evidence="3 4">
    <name type="scientific">Actinoalloteichus caeruleus DSM 43889</name>
    <dbReference type="NCBI Taxonomy" id="1120930"/>
    <lineage>
        <taxon>Bacteria</taxon>
        <taxon>Bacillati</taxon>
        <taxon>Actinomycetota</taxon>
        <taxon>Actinomycetes</taxon>
        <taxon>Pseudonocardiales</taxon>
        <taxon>Pseudonocardiaceae</taxon>
        <taxon>Actinoalloteichus</taxon>
        <taxon>Actinoalloteichus cyanogriseus</taxon>
    </lineage>
</organism>
<evidence type="ECO:0000313" key="4">
    <source>
        <dbReference type="Proteomes" id="UP000791080"/>
    </source>
</evidence>
<dbReference type="EMBL" id="AUBJ02000001">
    <property type="protein sequence ID" value="MCP2329886.1"/>
    <property type="molecule type" value="Genomic_DNA"/>
</dbReference>
<proteinExistence type="predicted"/>
<reference evidence="3 4" key="1">
    <citation type="submission" date="2013-07" db="EMBL/GenBank/DDBJ databases">
        <authorList>
            <consortium name="DOE Joint Genome Institute"/>
            <person name="Reeve W."/>
            <person name="Huntemann M."/>
            <person name="Han J."/>
            <person name="Chen A."/>
            <person name="Kyrpides N."/>
            <person name="Mavromatis K."/>
            <person name="Markowitz V."/>
            <person name="Palaniappan K."/>
            <person name="Ivanova N."/>
            <person name="Schaumberg A."/>
            <person name="Pati A."/>
            <person name="Liolios K."/>
            <person name="Nordberg H.P."/>
            <person name="Cantor M.N."/>
            <person name="Hua S.X."/>
            <person name="Woyke T."/>
        </authorList>
    </citation>
    <scope>NUCLEOTIDE SEQUENCE [LARGE SCALE GENOMIC DNA]</scope>
    <source>
        <strain evidence="3 4">DSM 43889</strain>
    </source>
</reference>
<name>A0ABT1JBK7_ACTCY</name>
<dbReference type="SUPFAM" id="SSF51261">
    <property type="entry name" value="Duplicated hybrid motif"/>
    <property type="match status" value="1"/>
</dbReference>
<accession>A0ABT1JBK7</accession>
<dbReference type="Proteomes" id="UP000791080">
    <property type="component" value="Unassembled WGS sequence"/>
</dbReference>
<feature type="domain" description="M23ase beta-sheet core" evidence="2">
    <location>
        <begin position="235"/>
        <end position="329"/>
    </location>
</feature>
<keyword evidence="3" id="KW-0378">Hydrolase</keyword>
<evidence type="ECO:0000256" key="1">
    <source>
        <dbReference type="SAM" id="Coils"/>
    </source>
</evidence>
<evidence type="ECO:0000313" key="3">
    <source>
        <dbReference type="EMBL" id="MCP2329886.1"/>
    </source>
</evidence>
<dbReference type="GO" id="GO:0016787">
    <property type="term" value="F:hydrolase activity"/>
    <property type="evidence" value="ECO:0007669"/>
    <property type="project" value="UniProtKB-KW"/>
</dbReference>
<dbReference type="PANTHER" id="PTHR21666">
    <property type="entry name" value="PEPTIDASE-RELATED"/>
    <property type="match status" value="1"/>
</dbReference>
<dbReference type="InterPro" id="IPR011055">
    <property type="entry name" value="Dup_hybrid_motif"/>
</dbReference>
<protein>
    <submittedName>
        <fullName evidence="3">Murein DD-endopeptidase MepM and murein hydrolase activator NlpD, containing LysM domain</fullName>
    </submittedName>
</protein>
<comment type="caution">
    <text evidence="3">The sequence shown here is derived from an EMBL/GenBank/DDBJ whole genome shotgun (WGS) entry which is preliminary data.</text>
</comment>
<gene>
    <name evidence="3" type="ORF">G443_000156</name>
</gene>
<keyword evidence="1" id="KW-0175">Coiled coil</keyword>
<feature type="coiled-coil region" evidence="1">
    <location>
        <begin position="97"/>
        <end position="138"/>
    </location>
</feature>
<dbReference type="Gene3D" id="2.70.70.10">
    <property type="entry name" value="Glucose Permease (Domain IIA)"/>
    <property type="match status" value="1"/>
</dbReference>
<dbReference type="InterPro" id="IPR016047">
    <property type="entry name" value="M23ase_b-sheet_dom"/>
</dbReference>